<dbReference type="HOGENOM" id="CLU_145590_0_0_1"/>
<sequence>MLGRALRPRWLGITRAVAVNPICRACFNRTMQTATNAGMPAIEESMLSAMTMTMTTNINSTLREPLNGSSIVMQLDSVMRKRKKKMKKHKLRKRRKKEKAERRKLSQGR</sequence>
<dbReference type="Pfam" id="PF08213">
    <property type="entry name" value="COX24_C"/>
    <property type="match status" value="1"/>
</dbReference>
<feature type="compositionally biased region" description="Basic and acidic residues" evidence="1">
    <location>
        <begin position="98"/>
        <end position="109"/>
    </location>
</feature>
<evidence type="ECO:0000313" key="3">
    <source>
        <dbReference type="EMBL" id="EJS42673.1"/>
    </source>
</evidence>
<dbReference type="SMART" id="SM01155">
    <property type="entry name" value="DUF1713"/>
    <property type="match status" value="1"/>
</dbReference>
<dbReference type="OrthoDB" id="4066132at2759"/>
<keyword evidence="4" id="KW-1185">Reference proteome</keyword>
<dbReference type="InterPro" id="IPR013177">
    <property type="entry name" value="Ribosomal_mS38_C"/>
</dbReference>
<feature type="compositionally biased region" description="Basic residues" evidence="1">
    <location>
        <begin position="80"/>
        <end position="97"/>
    </location>
</feature>
<name>J8PZ92_SACAR</name>
<accession>J8PZ92</accession>
<dbReference type="Proteomes" id="UP000006968">
    <property type="component" value="Chromosome XII"/>
</dbReference>
<protein>
    <submittedName>
        <fullName evidence="3">Qri5p</fullName>
    </submittedName>
</protein>
<dbReference type="EMBL" id="ALIE01000144">
    <property type="protein sequence ID" value="EJS42673.1"/>
    <property type="molecule type" value="Genomic_DNA"/>
</dbReference>
<gene>
    <name evidence="3" type="ORF">SU7_2259</name>
</gene>
<organism evidence="3 4">
    <name type="scientific">Saccharomyces arboricola (strain H-6 / AS 2.3317 / CBS 10644)</name>
    <name type="common">Yeast</name>
    <dbReference type="NCBI Taxonomy" id="1160507"/>
    <lineage>
        <taxon>Eukaryota</taxon>
        <taxon>Fungi</taxon>
        <taxon>Dikarya</taxon>
        <taxon>Ascomycota</taxon>
        <taxon>Saccharomycotina</taxon>
        <taxon>Saccharomycetes</taxon>
        <taxon>Saccharomycetales</taxon>
        <taxon>Saccharomycetaceae</taxon>
        <taxon>Saccharomyces</taxon>
    </lineage>
</organism>
<reference evidence="3 4" key="1">
    <citation type="journal article" date="2013" name="BMC Genomics">
        <title>High quality de novo sequencing and assembly of the Saccharomyces arboricolus genome.</title>
        <authorList>
            <person name="Liti G."/>
            <person name="Nguyen Ba A.N."/>
            <person name="Blythe M."/>
            <person name="Mueller C.A."/>
            <person name="Bergstroem A."/>
            <person name="Cubillos F.A."/>
            <person name="Dafhnis-Calas F."/>
            <person name="Khoshraftar S."/>
            <person name="Malla S."/>
            <person name="Mehta N."/>
            <person name="Siow C.C."/>
            <person name="Warringer J."/>
            <person name="Moses A.M."/>
            <person name="Louis E.J."/>
            <person name="Nieduszynski C.A."/>
        </authorList>
    </citation>
    <scope>NUCLEOTIDE SEQUENCE [LARGE SCALE GENOMIC DNA]</scope>
    <source>
        <strain evidence="4">H-6 / AS 2.3317 / CBS 10644</strain>
    </source>
</reference>
<dbReference type="AlphaFoldDB" id="J8PZ92"/>
<feature type="domain" description="Ribosomal protein mS38 C-terminal" evidence="2">
    <location>
        <begin position="74"/>
        <end position="107"/>
    </location>
</feature>
<evidence type="ECO:0000313" key="4">
    <source>
        <dbReference type="Proteomes" id="UP000006968"/>
    </source>
</evidence>
<evidence type="ECO:0000259" key="2">
    <source>
        <dbReference type="SMART" id="SM01155"/>
    </source>
</evidence>
<proteinExistence type="predicted"/>
<feature type="region of interest" description="Disordered" evidence="1">
    <location>
        <begin position="80"/>
        <end position="109"/>
    </location>
</feature>
<evidence type="ECO:0000256" key="1">
    <source>
        <dbReference type="SAM" id="MobiDB-lite"/>
    </source>
</evidence>
<comment type="caution">
    <text evidence="3">The sequence shown here is derived from an EMBL/GenBank/DDBJ whole genome shotgun (WGS) entry which is preliminary data.</text>
</comment>